<dbReference type="RefSeq" id="WP_055203218.1">
    <property type="nucleotide sequence ID" value="NZ_JACOOK010000002.1"/>
</dbReference>
<evidence type="ECO:0008006" key="4">
    <source>
        <dbReference type="Google" id="ProtNLM"/>
    </source>
</evidence>
<feature type="chain" id="PRO_5045989627" description="Hemin receptor" evidence="1">
    <location>
        <begin position="23"/>
        <end position="515"/>
    </location>
</feature>
<sequence>MKKNKFVTLCVIAALPFATATAQTPGDLLNLSQYNYSFGTARSAALGGAFTSLGADLSSMNINPAGLGIYRGSEVGISPSLTWSNMESGFQGRSNDYSRTRFSLGNVGAALNLYQGTGALTSFTLGVGYTKLADFNTTSAAYGQGIGQSMTEVFAEDIRGVSESTLRMTPEDPISPFQSLAIGQWGGILAYNTYVLDPVGDNYYAPWNNLSKDARINPSLYNINKGSIGEYDISGGFNFQNILYLGFTVGIQDIYFRNENNYSETYSNNTLPLNRLNYIRTLRQDGTGVNFKFGAILRPVDNLRIGVAVHTPTYVSMNEEYTEYMSAEFNTQQNWQESPYAPNQYNINTPTRLLTGISFTLPGVGLITADYERVWYDNMKIRNMNGNNWEFEQDLNQDIKSFFQPANNFRVGVEATPLKNFYVRVGYANYGECIRTKDAFINQANVRSYENYSAGLGFRFQNFYLDATYIYTAYKYAPYQMFYFYDDKDKYTIQSGAVDTKQNRNTITLSAGLKF</sequence>
<evidence type="ECO:0000313" key="3">
    <source>
        <dbReference type="Proteomes" id="UP000636891"/>
    </source>
</evidence>
<dbReference type="Gene3D" id="2.40.160.60">
    <property type="entry name" value="Outer membrane protein transport protein (OMPP1/FadL/TodX)"/>
    <property type="match status" value="1"/>
</dbReference>
<accession>A0ABR7CLK5</accession>
<comment type="caution">
    <text evidence="2">The sequence shown here is derived from an EMBL/GenBank/DDBJ whole genome shotgun (WGS) entry which is preliminary data.</text>
</comment>
<evidence type="ECO:0000256" key="1">
    <source>
        <dbReference type="SAM" id="SignalP"/>
    </source>
</evidence>
<feature type="signal peptide" evidence="1">
    <location>
        <begin position="1"/>
        <end position="22"/>
    </location>
</feature>
<protein>
    <recommendedName>
        <fullName evidence="4">Hemin receptor</fullName>
    </recommendedName>
</protein>
<dbReference type="SUPFAM" id="SSF56935">
    <property type="entry name" value="Porins"/>
    <property type="match status" value="1"/>
</dbReference>
<gene>
    <name evidence="2" type="ORF">H8S08_05825</name>
</gene>
<proteinExistence type="predicted"/>
<name>A0ABR7CLK5_9BACT</name>
<keyword evidence="3" id="KW-1185">Reference proteome</keyword>
<dbReference type="Proteomes" id="UP000636891">
    <property type="component" value="Unassembled WGS sequence"/>
</dbReference>
<dbReference type="EMBL" id="JACOOK010000002">
    <property type="protein sequence ID" value="MBC5616539.1"/>
    <property type="molecule type" value="Genomic_DNA"/>
</dbReference>
<keyword evidence="1" id="KW-0732">Signal</keyword>
<reference evidence="2 3" key="1">
    <citation type="submission" date="2020-08" db="EMBL/GenBank/DDBJ databases">
        <title>Genome public.</title>
        <authorList>
            <person name="Liu C."/>
            <person name="Sun Q."/>
        </authorList>
    </citation>
    <scope>NUCLEOTIDE SEQUENCE [LARGE SCALE GENOMIC DNA]</scope>
    <source>
        <strain evidence="2 3">New-7</strain>
    </source>
</reference>
<organism evidence="2 3">
    <name type="scientific">Alistipes hominis</name>
    <dbReference type="NCBI Taxonomy" id="2763015"/>
    <lineage>
        <taxon>Bacteria</taxon>
        <taxon>Pseudomonadati</taxon>
        <taxon>Bacteroidota</taxon>
        <taxon>Bacteroidia</taxon>
        <taxon>Bacteroidales</taxon>
        <taxon>Rikenellaceae</taxon>
        <taxon>Alistipes</taxon>
    </lineage>
</organism>
<evidence type="ECO:0000313" key="2">
    <source>
        <dbReference type="EMBL" id="MBC5616539.1"/>
    </source>
</evidence>